<reference evidence="2" key="1">
    <citation type="journal article" date="2023" name="Nat. Plants">
        <title>Single-cell RNA sequencing provides a high-resolution roadmap for understanding the multicellular compartmentation of specialized metabolism.</title>
        <authorList>
            <person name="Sun S."/>
            <person name="Shen X."/>
            <person name="Li Y."/>
            <person name="Li Y."/>
            <person name="Wang S."/>
            <person name="Li R."/>
            <person name="Zhang H."/>
            <person name="Shen G."/>
            <person name="Guo B."/>
            <person name="Wei J."/>
            <person name="Xu J."/>
            <person name="St-Pierre B."/>
            <person name="Chen S."/>
            <person name="Sun C."/>
        </authorList>
    </citation>
    <scope>NUCLEOTIDE SEQUENCE [LARGE SCALE GENOMIC DNA]</scope>
</reference>
<evidence type="ECO:0000313" key="2">
    <source>
        <dbReference type="Proteomes" id="UP001060085"/>
    </source>
</evidence>
<keyword evidence="2" id="KW-1185">Reference proteome</keyword>
<evidence type="ECO:0000313" key="1">
    <source>
        <dbReference type="EMBL" id="KAI5680495.1"/>
    </source>
</evidence>
<dbReference type="Proteomes" id="UP001060085">
    <property type="component" value="Linkage Group LG01"/>
</dbReference>
<accession>A0ACC0C6C2</accession>
<sequence>MAADHASLDTFPAGLRVLVVDDDLTCLSCLARLLQICQYQVTKCQRAIDAVSLLRDNSSKFDIVISDVYMPDMNGLELLGIIRLEMDLPVVMMSMDDSKEVVMKVITMGACDYLVKPVRKEEISVIWQHVVRKHKIHSESFVPPLLSPSPPARPSILKPISEEEYEDIGTTPDHEEENCGSSSGKMDERDNERIKNNNEVLSLKKPRLVWTAELHDQFVAAVNDIGLKNAVPKKILELMKVPGLTRENVASHLQVYIMFKYRIYLRKNTEEKGQKKFNNTAARIHNVINHHNRNIPHQQIQSQRPIMVSSHVETNTIITPQGNPWCYNIGATNLPPPHGIPIGIDQDEFTIMQRDQDLDGGNHFTNPITSLMVDHHGNNFSGYDGTDQNASSFGTFRNSHIDQFSPTSCSGYDSSLFCPTLQ</sequence>
<gene>
    <name evidence="1" type="ORF">M9H77_01722</name>
</gene>
<protein>
    <submittedName>
        <fullName evidence="1">Uncharacterized protein</fullName>
    </submittedName>
</protein>
<dbReference type="EMBL" id="CM044701">
    <property type="protein sequence ID" value="KAI5680495.1"/>
    <property type="molecule type" value="Genomic_DNA"/>
</dbReference>
<organism evidence="1 2">
    <name type="scientific">Catharanthus roseus</name>
    <name type="common">Madagascar periwinkle</name>
    <name type="synonym">Vinca rosea</name>
    <dbReference type="NCBI Taxonomy" id="4058"/>
    <lineage>
        <taxon>Eukaryota</taxon>
        <taxon>Viridiplantae</taxon>
        <taxon>Streptophyta</taxon>
        <taxon>Embryophyta</taxon>
        <taxon>Tracheophyta</taxon>
        <taxon>Spermatophyta</taxon>
        <taxon>Magnoliopsida</taxon>
        <taxon>eudicotyledons</taxon>
        <taxon>Gunneridae</taxon>
        <taxon>Pentapetalae</taxon>
        <taxon>asterids</taxon>
        <taxon>lamiids</taxon>
        <taxon>Gentianales</taxon>
        <taxon>Apocynaceae</taxon>
        <taxon>Rauvolfioideae</taxon>
        <taxon>Vinceae</taxon>
        <taxon>Catharanthinae</taxon>
        <taxon>Catharanthus</taxon>
    </lineage>
</organism>
<proteinExistence type="predicted"/>
<name>A0ACC0C6C2_CATRO</name>
<comment type="caution">
    <text evidence="1">The sequence shown here is derived from an EMBL/GenBank/DDBJ whole genome shotgun (WGS) entry which is preliminary data.</text>
</comment>